<dbReference type="EMBL" id="AP012342">
    <property type="protein sequence ID" value="BAM07334.1"/>
    <property type="molecule type" value="Genomic_DNA"/>
</dbReference>
<evidence type="ECO:0000256" key="1">
    <source>
        <dbReference type="SAM" id="Phobius"/>
    </source>
</evidence>
<feature type="transmembrane region" description="Helical" evidence="1">
    <location>
        <begin position="52"/>
        <end position="73"/>
    </location>
</feature>
<feature type="transmembrane region" description="Helical" evidence="1">
    <location>
        <begin position="23"/>
        <end position="40"/>
    </location>
</feature>
<keyword evidence="3" id="KW-1185">Reference proteome</keyword>
<dbReference type="PATRIC" id="fig|1162668.3.peg.1967"/>
<dbReference type="RefSeq" id="WP_014449819.1">
    <property type="nucleotide sequence ID" value="NC_017094.1"/>
</dbReference>
<sequence>METSPENIPGAPPVRTLSQVRQAAAICPFCILGIALIFWAKPSSGATVTGLALWTVIMQGFSAIFLVLLFRAAKAVGDTLEERKVVQKIPLSERDLLDKAYRLGRYAPIDTKPHPEHLPDWIEHNETILKSVMATFEERHIISPTVKEKVRERFHKGVSELIASQPDGGNSFAVSKSEVQNMIDRLFSKI</sequence>
<dbReference type="KEGG" id="lfc:LFE_1653"/>
<reference evidence="2 3" key="1">
    <citation type="journal article" date="2012" name="J. Bacteriol.">
        <title>Complete Genome Sequence of Leptospirillum ferrooxidans Strain C2-3, Isolated from a Fresh Volcanic Ash Deposit on the Island of Miyake, Japan.</title>
        <authorList>
            <person name="Fujimura R."/>
            <person name="Sato Y."/>
            <person name="Nishizawa T."/>
            <person name="Oshima K."/>
            <person name="Kim S.-W."/>
            <person name="Hattori M."/>
            <person name="Kamijo T."/>
            <person name="Ohta H."/>
        </authorList>
    </citation>
    <scope>NUCLEOTIDE SEQUENCE [LARGE SCALE GENOMIC DNA]</scope>
    <source>
        <strain evidence="2 3">C2-3</strain>
    </source>
</reference>
<keyword evidence="1" id="KW-1133">Transmembrane helix</keyword>
<dbReference type="AlphaFoldDB" id="I0IPY5"/>
<dbReference type="Proteomes" id="UP000007382">
    <property type="component" value="Chromosome"/>
</dbReference>
<accession>I0IPY5</accession>
<evidence type="ECO:0000313" key="3">
    <source>
        <dbReference type="Proteomes" id="UP000007382"/>
    </source>
</evidence>
<dbReference type="HOGENOM" id="CLU_1319627_0_0_0"/>
<keyword evidence="1" id="KW-0472">Membrane</keyword>
<protein>
    <submittedName>
        <fullName evidence="2">Uncharacterized protein</fullName>
    </submittedName>
</protein>
<organism evidence="2 3">
    <name type="scientific">Leptospirillum ferrooxidans (strain C2-3)</name>
    <dbReference type="NCBI Taxonomy" id="1162668"/>
    <lineage>
        <taxon>Bacteria</taxon>
        <taxon>Pseudomonadati</taxon>
        <taxon>Nitrospirota</taxon>
        <taxon>Nitrospiria</taxon>
        <taxon>Nitrospirales</taxon>
        <taxon>Nitrospiraceae</taxon>
        <taxon>Leptospirillum</taxon>
    </lineage>
</organism>
<reference evidence="3" key="2">
    <citation type="submission" date="2012-03" db="EMBL/GenBank/DDBJ databases">
        <title>The complete genome sequence of the pioneer microbe on fresh volcanic deposit, Leptospirillum ferrooxidans strain C2-3.</title>
        <authorList>
            <person name="Fujimura R."/>
            <person name="Sato Y."/>
            <person name="Nishizawa T."/>
            <person name="Nanba K."/>
            <person name="Oshima K."/>
            <person name="Hattori M."/>
            <person name="Kamijo T."/>
            <person name="Ohta H."/>
        </authorList>
    </citation>
    <scope>NUCLEOTIDE SEQUENCE [LARGE SCALE GENOMIC DNA]</scope>
    <source>
        <strain evidence="3">C2-3</strain>
    </source>
</reference>
<keyword evidence="1" id="KW-0812">Transmembrane</keyword>
<evidence type="ECO:0000313" key="2">
    <source>
        <dbReference type="EMBL" id="BAM07334.1"/>
    </source>
</evidence>
<proteinExistence type="predicted"/>
<dbReference type="OrthoDB" id="10002709at2"/>
<name>I0IPY5_LEPFC</name>
<dbReference type="STRING" id="1162668.LFE_1653"/>
<gene>
    <name evidence="2" type="ordered locus">LFE_1653</name>
</gene>